<dbReference type="RefSeq" id="WP_006290357.1">
    <property type="nucleotide sequence ID" value="NZ_BAUP01000033.1"/>
</dbReference>
<evidence type="ECO:0000313" key="2">
    <source>
        <dbReference type="EMBL" id="GAJ45834.1"/>
    </source>
</evidence>
<dbReference type="STRING" id="1427503.HE1_00144"/>
<dbReference type="Pfam" id="PF13358">
    <property type="entry name" value="DDE_3"/>
    <property type="match status" value="1"/>
</dbReference>
<comment type="caution">
    <text evidence="2">The sequence shown here is derived from an EMBL/GenBank/DDBJ whole genome shotgun (WGS) entry which is preliminary data.</text>
</comment>
<dbReference type="OrthoDB" id="565387at2"/>
<evidence type="ECO:0000259" key="1">
    <source>
        <dbReference type="Pfam" id="PF13358"/>
    </source>
</evidence>
<dbReference type="AlphaFoldDB" id="A0A023DWS3"/>
<keyword evidence="3" id="KW-1185">Reference proteome</keyword>
<accession>A0A023DWS3</accession>
<feature type="domain" description="Tc1-like transposase DDE" evidence="1">
    <location>
        <begin position="6"/>
        <end position="83"/>
    </location>
</feature>
<protein>
    <recommendedName>
        <fullName evidence="1">Tc1-like transposase DDE domain-containing protein</fullName>
    </recommendedName>
</protein>
<name>A0A023DWS3_9PROT</name>
<evidence type="ECO:0000313" key="3">
    <source>
        <dbReference type="Proteomes" id="UP000024842"/>
    </source>
</evidence>
<dbReference type="InterPro" id="IPR038717">
    <property type="entry name" value="Tc1-like_DDE_dom"/>
</dbReference>
<reference evidence="2 3" key="1">
    <citation type="journal article" date="2014" name="FEMS Microbiol. Lett.">
        <title>Draft genome sequences of three Holospora species (Holospora obtusa, Holospora undulata, and Holospora elegans), endonuclear symbiotic bacteria of the ciliate Paramecium caudatum.</title>
        <authorList>
            <person name="Dohra H."/>
            <person name="Tanaka K."/>
            <person name="Suzuki T."/>
            <person name="Fujishima M."/>
            <person name="Suzuki H."/>
        </authorList>
    </citation>
    <scope>NUCLEOTIDE SEQUENCE [LARGE SCALE GENOMIC DNA]</scope>
    <source>
        <strain evidence="2 3">E1</strain>
    </source>
</reference>
<proteinExistence type="predicted"/>
<sequence>MGRKSKKPIGTKSGKYCARTNIIAGLVNNKSIAPMMFNGSCTTNVFETWGEHLIKDLKPGQRGVMDTAAFHRSQKPKDLIESVWCGVPLI</sequence>
<gene>
    <name evidence="2" type="ORF">HE1_00144</name>
</gene>
<dbReference type="EMBL" id="BAUP01000033">
    <property type="protein sequence ID" value="GAJ45834.1"/>
    <property type="molecule type" value="Genomic_DNA"/>
</dbReference>
<organism evidence="2 3">
    <name type="scientific">Holospora elegans E1</name>
    <dbReference type="NCBI Taxonomy" id="1427503"/>
    <lineage>
        <taxon>Bacteria</taxon>
        <taxon>Pseudomonadati</taxon>
        <taxon>Pseudomonadota</taxon>
        <taxon>Alphaproteobacteria</taxon>
        <taxon>Holosporales</taxon>
        <taxon>Holosporaceae</taxon>
        <taxon>Holospora</taxon>
    </lineage>
</organism>
<dbReference type="Proteomes" id="UP000024842">
    <property type="component" value="Unassembled WGS sequence"/>
</dbReference>